<comment type="caution">
    <text evidence="2">The sequence shown here is derived from an EMBL/GenBank/DDBJ whole genome shotgun (WGS) entry which is preliminary data.</text>
</comment>
<accession>A0AAD7KEJ4</accession>
<gene>
    <name evidence="2" type="ORF">B0H16DRAFT_1494945</name>
</gene>
<proteinExistence type="predicted"/>
<sequence>MLSVCHPWFNMPNAKRKQPASASDSSASSPKRRRSGTLERGFANLNLDAPMHPIVVEPPPIPRPATPSVPEITMKLSSWYEPEPDRIVITDLTSFSEEDAEPDAPDAPTLISPALLERLNRPLASPVPAQPPTQALVLFRPLQIPRPTDDAKPQTPDAPDDAMDVEL</sequence>
<keyword evidence="3" id="KW-1185">Reference proteome</keyword>
<evidence type="ECO:0000313" key="2">
    <source>
        <dbReference type="EMBL" id="KAJ7782985.1"/>
    </source>
</evidence>
<organism evidence="2 3">
    <name type="scientific">Mycena metata</name>
    <dbReference type="NCBI Taxonomy" id="1033252"/>
    <lineage>
        <taxon>Eukaryota</taxon>
        <taxon>Fungi</taxon>
        <taxon>Dikarya</taxon>
        <taxon>Basidiomycota</taxon>
        <taxon>Agaricomycotina</taxon>
        <taxon>Agaricomycetes</taxon>
        <taxon>Agaricomycetidae</taxon>
        <taxon>Agaricales</taxon>
        <taxon>Marasmiineae</taxon>
        <taxon>Mycenaceae</taxon>
        <taxon>Mycena</taxon>
    </lineage>
</organism>
<evidence type="ECO:0000313" key="3">
    <source>
        <dbReference type="Proteomes" id="UP001215598"/>
    </source>
</evidence>
<feature type="compositionally biased region" description="Acidic residues" evidence="1">
    <location>
        <begin position="158"/>
        <end position="167"/>
    </location>
</feature>
<evidence type="ECO:0000256" key="1">
    <source>
        <dbReference type="SAM" id="MobiDB-lite"/>
    </source>
</evidence>
<feature type="region of interest" description="Disordered" evidence="1">
    <location>
        <begin position="1"/>
        <end position="45"/>
    </location>
</feature>
<reference evidence="2" key="1">
    <citation type="submission" date="2023-03" db="EMBL/GenBank/DDBJ databases">
        <title>Massive genome expansion in bonnet fungi (Mycena s.s.) driven by repeated elements and novel gene families across ecological guilds.</title>
        <authorList>
            <consortium name="Lawrence Berkeley National Laboratory"/>
            <person name="Harder C.B."/>
            <person name="Miyauchi S."/>
            <person name="Viragh M."/>
            <person name="Kuo A."/>
            <person name="Thoen E."/>
            <person name="Andreopoulos B."/>
            <person name="Lu D."/>
            <person name="Skrede I."/>
            <person name="Drula E."/>
            <person name="Henrissat B."/>
            <person name="Morin E."/>
            <person name="Kohler A."/>
            <person name="Barry K."/>
            <person name="LaButti K."/>
            <person name="Morin E."/>
            <person name="Salamov A."/>
            <person name="Lipzen A."/>
            <person name="Mereny Z."/>
            <person name="Hegedus B."/>
            <person name="Baldrian P."/>
            <person name="Stursova M."/>
            <person name="Weitz H."/>
            <person name="Taylor A."/>
            <person name="Grigoriev I.V."/>
            <person name="Nagy L.G."/>
            <person name="Martin F."/>
            <person name="Kauserud H."/>
        </authorList>
    </citation>
    <scope>NUCLEOTIDE SEQUENCE</scope>
    <source>
        <strain evidence="2">CBHHK182m</strain>
    </source>
</reference>
<dbReference type="EMBL" id="JARKIB010000003">
    <property type="protein sequence ID" value="KAJ7782985.1"/>
    <property type="molecule type" value="Genomic_DNA"/>
</dbReference>
<protein>
    <submittedName>
        <fullName evidence="2">Uncharacterized protein</fullName>
    </submittedName>
</protein>
<dbReference type="Proteomes" id="UP001215598">
    <property type="component" value="Unassembled WGS sequence"/>
</dbReference>
<name>A0AAD7KEJ4_9AGAR</name>
<feature type="compositionally biased region" description="Low complexity" evidence="1">
    <location>
        <begin position="20"/>
        <end position="29"/>
    </location>
</feature>
<feature type="region of interest" description="Disordered" evidence="1">
    <location>
        <begin position="123"/>
        <end position="167"/>
    </location>
</feature>
<dbReference type="AlphaFoldDB" id="A0AAD7KEJ4"/>